<protein>
    <submittedName>
        <fullName evidence="2">Uncharacterized protein</fullName>
    </submittedName>
</protein>
<dbReference type="Proteomes" id="UP000580250">
    <property type="component" value="Unassembled WGS sequence"/>
</dbReference>
<evidence type="ECO:0000256" key="1">
    <source>
        <dbReference type="SAM" id="MobiDB-lite"/>
    </source>
</evidence>
<dbReference type="EMBL" id="CAJEWN010000356">
    <property type="protein sequence ID" value="CAD2179927.1"/>
    <property type="molecule type" value="Genomic_DNA"/>
</dbReference>
<reference evidence="2 3" key="1">
    <citation type="submission" date="2020-08" db="EMBL/GenBank/DDBJ databases">
        <authorList>
            <person name="Koutsovoulos G."/>
            <person name="Danchin GJ E."/>
        </authorList>
    </citation>
    <scope>NUCLEOTIDE SEQUENCE [LARGE SCALE GENOMIC DNA]</scope>
</reference>
<evidence type="ECO:0000313" key="2">
    <source>
        <dbReference type="EMBL" id="CAD2179927.1"/>
    </source>
</evidence>
<name>A0A6V7VYA8_MELEN</name>
<sequence length="260" mass="30118">MTTKPTTNSSISSISSSSCPSTFSSIYSTSTHLPVITPKTKNNSSSISALNENSYYSQQKTPTSSQTTQKQFNSSGYLYRNSWANLLTDIGENKTHNKLVNNNKNTNKTKSEFSFRKAFNWIKFPWQNIQPTSSNINNNNNIFPPPPPYEERIHKQIYNNNYLKNQNYGIYGGRNGEDIYNYSCGKNSTNSIIYSSRPAPFPGYPTHEDMIFEDQTFEDRLLRTRPLRTRPLGMRLLRTRPLRMRPLRIRLLRIRHLRIL</sequence>
<organism evidence="2 3">
    <name type="scientific">Meloidogyne enterolobii</name>
    <name type="common">Root-knot nematode worm</name>
    <name type="synonym">Meloidogyne mayaguensis</name>
    <dbReference type="NCBI Taxonomy" id="390850"/>
    <lineage>
        <taxon>Eukaryota</taxon>
        <taxon>Metazoa</taxon>
        <taxon>Ecdysozoa</taxon>
        <taxon>Nematoda</taxon>
        <taxon>Chromadorea</taxon>
        <taxon>Rhabditida</taxon>
        <taxon>Tylenchina</taxon>
        <taxon>Tylenchomorpha</taxon>
        <taxon>Tylenchoidea</taxon>
        <taxon>Meloidogynidae</taxon>
        <taxon>Meloidogyninae</taxon>
        <taxon>Meloidogyne</taxon>
    </lineage>
</organism>
<comment type="caution">
    <text evidence="2">The sequence shown here is derived from an EMBL/GenBank/DDBJ whole genome shotgun (WGS) entry which is preliminary data.</text>
</comment>
<proteinExistence type="predicted"/>
<dbReference type="AlphaFoldDB" id="A0A6V7VYA8"/>
<dbReference type="PROSITE" id="PS51257">
    <property type="entry name" value="PROKAR_LIPOPROTEIN"/>
    <property type="match status" value="1"/>
</dbReference>
<evidence type="ECO:0000313" key="3">
    <source>
        <dbReference type="Proteomes" id="UP000580250"/>
    </source>
</evidence>
<feature type="region of interest" description="Disordered" evidence="1">
    <location>
        <begin position="1"/>
        <end position="20"/>
    </location>
</feature>
<gene>
    <name evidence="2" type="ORF">MENT_LOCUS31969</name>
</gene>
<accession>A0A6V7VYA8</accession>